<dbReference type="PANTHER" id="PTHR13800:SF12">
    <property type="entry name" value="TRANSIENT RECEPTOR POTENTIAL CATION CHANNEL SUBFAMILY M MEMBER-LIKE 2"/>
    <property type="match status" value="1"/>
</dbReference>
<dbReference type="InterPro" id="IPR040884">
    <property type="entry name" value="SLATT_1"/>
</dbReference>
<sequence>MKEISIEFDASTTAVAVFPEPSESAVAVCNQLALKPYKAVLGIIGAADSIDPLLLPKLTQFFSRGIARAALEAEAVLVDGGTQAGVMALMGEGVASRGNRSTLIGVAPAARVSYPGSSASGAPLESNHSHFVLVEGESWGSETSMLFSLIQALAGKTETLPQTRKAPPAPTSQLPVLLVLAGGGRVAMNEVLRAVRHQLPVLVIAGSGGVADTIAAAWQTPDVPPDDPLLAEILADGVMRFYPLSGSVQGLERLLVRELGADHVLLQAWETFADYDANANHQQKRFEQLQQLIIALGLIGTALAIGQQVYGPKNEAGSLLAASELLTQNRVVWWLVHHILILIPITLTILITALSRFKQGTKRLLLRAGAEAIKREIYRYRTRALYYQSNAESQLAERIEDITRRTMQTEVNSSSLIPYNQKNGFPPTTGSDTGIGMLTPAQYVEVRLGNQLAYFRRKAVRLERQLKVLSWLTFLLGGAGTYMAAIGQQVWIALTTSLVAAMGTFLSYRQTESTLIKFNQAATNLSNIRAWWNALSVEEQLRQSNTDLLVEHTEQVLELELAGWVRQMQDALAELHKNQPATTDRTEKLPLPEPELVAAVPRAPAPAPVQRQPVVVATAPVILVAAEEAPELTADAVLPTEDTADVPLPDDSAEVALTEESTYSLESKP</sequence>
<dbReference type="PANTHER" id="PTHR13800">
    <property type="entry name" value="TRANSIENT RECEPTOR POTENTIAL CATION CHANNEL, SUBFAMILY M, MEMBER 6"/>
    <property type="match status" value="1"/>
</dbReference>
<dbReference type="Pfam" id="PF18171">
    <property type="entry name" value="LSDAT_prok"/>
    <property type="match status" value="1"/>
</dbReference>
<feature type="transmembrane region" description="Helical" evidence="2">
    <location>
        <begin position="466"/>
        <end position="484"/>
    </location>
</feature>
<dbReference type="InterPro" id="IPR025325">
    <property type="entry name" value="DUF4231"/>
</dbReference>
<name>A0ABY4D4R2_9BACT</name>
<gene>
    <name evidence="5" type="ORF">MTX78_23175</name>
</gene>
<proteinExistence type="predicted"/>
<accession>A0ABY4D4R2</accession>
<evidence type="ECO:0000313" key="6">
    <source>
        <dbReference type="Proteomes" id="UP000831113"/>
    </source>
</evidence>
<evidence type="ECO:0000256" key="1">
    <source>
        <dbReference type="SAM" id="MobiDB-lite"/>
    </source>
</evidence>
<keyword evidence="2" id="KW-0472">Membrane</keyword>
<evidence type="ECO:0000313" key="5">
    <source>
        <dbReference type="EMBL" id="UOG77332.1"/>
    </source>
</evidence>
<feature type="transmembrane region" description="Helical" evidence="2">
    <location>
        <begin position="331"/>
        <end position="354"/>
    </location>
</feature>
<dbReference type="Pfam" id="PF18181">
    <property type="entry name" value="SLATT_1"/>
    <property type="match status" value="1"/>
</dbReference>
<dbReference type="EMBL" id="CP094670">
    <property type="protein sequence ID" value="UOG77332.1"/>
    <property type="molecule type" value="Genomic_DNA"/>
</dbReference>
<dbReference type="Proteomes" id="UP000831113">
    <property type="component" value="Plasmid unnamed1"/>
</dbReference>
<reference evidence="5 6" key="1">
    <citation type="submission" date="2022-03" db="EMBL/GenBank/DDBJ databases">
        <title>Hymenobactersp. isolated from the air.</title>
        <authorList>
            <person name="Won M."/>
            <person name="Kwon S.-W."/>
        </authorList>
    </citation>
    <scope>NUCLEOTIDE SEQUENCE [LARGE SCALE GENOMIC DNA]</scope>
    <source>
        <strain evidence="5 6">KACC 21982</strain>
        <plasmid evidence="5 6">unnamed1</plasmid>
    </source>
</reference>
<keyword evidence="2" id="KW-0812">Transmembrane</keyword>
<dbReference type="InterPro" id="IPR041482">
    <property type="entry name" value="LSDAT_prok"/>
</dbReference>
<feature type="compositionally biased region" description="Polar residues" evidence="1">
    <location>
        <begin position="659"/>
        <end position="669"/>
    </location>
</feature>
<dbReference type="NCBIfam" id="NF033634">
    <property type="entry name" value="SLATT_1"/>
    <property type="match status" value="1"/>
</dbReference>
<feature type="domain" description="SMODS and SLOG-associating 2TM effector" evidence="4">
    <location>
        <begin position="443"/>
        <end position="564"/>
    </location>
</feature>
<evidence type="ECO:0000256" key="2">
    <source>
        <dbReference type="SAM" id="Phobius"/>
    </source>
</evidence>
<evidence type="ECO:0000259" key="4">
    <source>
        <dbReference type="Pfam" id="PF18181"/>
    </source>
</evidence>
<dbReference type="RefSeq" id="WP_243803067.1">
    <property type="nucleotide sequence ID" value="NZ_CP094670.1"/>
</dbReference>
<feature type="transmembrane region" description="Helical" evidence="2">
    <location>
        <begin position="292"/>
        <end position="311"/>
    </location>
</feature>
<keyword evidence="6" id="KW-1185">Reference proteome</keyword>
<dbReference type="Pfam" id="PF14015">
    <property type="entry name" value="DUF4231"/>
    <property type="match status" value="1"/>
</dbReference>
<evidence type="ECO:0000259" key="3">
    <source>
        <dbReference type="Pfam" id="PF18171"/>
    </source>
</evidence>
<feature type="domain" description="LSDAT prokaryote" evidence="3">
    <location>
        <begin position="39"/>
        <end position="220"/>
    </location>
</feature>
<protein>
    <submittedName>
        <fullName evidence="5">DUF4231 domain-containing protein</fullName>
    </submittedName>
</protein>
<dbReference type="InterPro" id="IPR050927">
    <property type="entry name" value="TRPM"/>
</dbReference>
<geneLocation type="plasmid" evidence="5 6">
    <name>unnamed1</name>
</geneLocation>
<organism evidence="5 6">
    <name type="scientific">Hymenobacter tibetensis</name>
    <dbReference type="NCBI Taxonomy" id="497967"/>
    <lineage>
        <taxon>Bacteria</taxon>
        <taxon>Pseudomonadati</taxon>
        <taxon>Bacteroidota</taxon>
        <taxon>Cytophagia</taxon>
        <taxon>Cytophagales</taxon>
        <taxon>Hymenobacteraceae</taxon>
        <taxon>Hymenobacter</taxon>
    </lineage>
</organism>
<feature type="transmembrane region" description="Helical" evidence="2">
    <location>
        <begin position="490"/>
        <end position="508"/>
    </location>
</feature>
<keyword evidence="2" id="KW-1133">Transmembrane helix</keyword>
<keyword evidence="5" id="KW-0614">Plasmid</keyword>
<feature type="region of interest" description="Disordered" evidence="1">
    <location>
        <begin position="631"/>
        <end position="669"/>
    </location>
</feature>